<evidence type="ECO:0000313" key="2">
    <source>
        <dbReference type="EMBL" id="KOA82456.1"/>
    </source>
</evidence>
<evidence type="ECO:0000256" key="1">
    <source>
        <dbReference type="SAM" id="MobiDB-lite"/>
    </source>
</evidence>
<dbReference type="RefSeq" id="WP_019278218.1">
    <property type="nucleotide sequence ID" value="NZ_LGVO01000031.1"/>
</dbReference>
<dbReference type="Proteomes" id="UP000037540">
    <property type="component" value="Unassembled WGS sequence"/>
</dbReference>
<feature type="region of interest" description="Disordered" evidence="1">
    <location>
        <begin position="78"/>
        <end position="106"/>
    </location>
</feature>
<proteinExistence type="predicted"/>
<protein>
    <submittedName>
        <fullName evidence="2">Uncharacterized protein</fullName>
    </submittedName>
</protein>
<organism evidence="2 3">
    <name type="scientific">Clostridium botulinum</name>
    <dbReference type="NCBI Taxonomy" id="1491"/>
    <lineage>
        <taxon>Bacteria</taxon>
        <taxon>Bacillati</taxon>
        <taxon>Bacillota</taxon>
        <taxon>Clostridia</taxon>
        <taxon>Eubacteriales</taxon>
        <taxon>Clostridiaceae</taxon>
        <taxon>Clostridium</taxon>
    </lineage>
</organism>
<comment type="caution">
    <text evidence="2">The sequence shown here is derived from an EMBL/GenBank/DDBJ whole genome shotgun (WGS) entry which is preliminary data.</text>
</comment>
<sequence>MKNNVSVILLICELNSGWCYYDDIVVSYCSDRKIPRGTKCSYALSKLLSNGYKLIDTEAMQSCGQLIYTLSKTKICTPSEPTKPSEPEPEPCYPCKDDDNDGCSIC</sequence>
<evidence type="ECO:0000313" key="3">
    <source>
        <dbReference type="Proteomes" id="UP000037540"/>
    </source>
</evidence>
<reference evidence="2 3" key="1">
    <citation type="submission" date="2015-07" db="EMBL/GenBank/DDBJ databases">
        <title>Draft genome sequences of 17 French Clostridium botulinum group III.</title>
        <authorList>
            <person name="Woudstra C."/>
            <person name="Le Marechal C."/>
            <person name="Souillard R."/>
            <person name="Bayon-Auboyer M.-H."/>
            <person name="Dessouter D."/>
            <person name="Fach P."/>
        </authorList>
    </citation>
    <scope>NUCLEOTIDE SEQUENCE [LARGE SCALE GENOMIC DNA]</scope>
    <source>
        <strain evidence="2 3">12LNRI-CD</strain>
    </source>
</reference>
<dbReference type="EMBL" id="LGVR01000104">
    <property type="protein sequence ID" value="KOA82456.1"/>
    <property type="molecule type" value="Genomic_DNA"/>
</dbReference>
<name>A0A9Q1UVX5_CLOBO</name>
<gene>
    <name evidence="2" type="ORF">ADU74_13415</name>
</gene>
<accession>A0A9Q1UVX5</accession>
<dbReference type="AlphaFoldDB" id="A0A9Q1UVX5"/>